<keyword evidence="8" id="KW-0418">Kinase</keyword>
<feature type="domain" description="PAC" evidence="17">
    <location>
        <begin position="362"/>
        <end position="416"/>
    </location>
</feature>
<evidence type="ECO:0000313" key="20">
    <source>
        <dbReference type="EMBL" id="SFP04397.1"/>
    </source>
</evidence>
<dbReference type="OrthoDB" id="9815750at2"/>
<dbReference type="InterPro" id="IPR000700">
    <property type="entry name" value="PAS-assoc_C"/>
</dbReference>
<dbReference type="PROSITE" id="PS50110">
    <property type="entry name" value="RESPONSE_REGULATORY"/>
    <property type="match status" value="1"/>
</dbReference>
<keyword evidence="6" id="KW-0808">Transferase</keyword>
<dbReference type="SMART" id="SM00086">
    <property type="entry name" value="PAC"/>
    <property type="match status" value="2"/>
</dbReference>
<comment type="catalytic activity">
    <reaction evidence="1">
        <text>ATP + protein L-histidine = ADP + protein N-phospho-L-histidine.</text>
        <dbReference type="EC" id="2.7.13.3"/>
    </reaction>
</comment>
<evidence type="ECO:0000256" key="11">
    <source>
        <dbReference type="ARBA" id="ARBA00023136"/>
    </source>
</evidence>
<dbReference type="Pfam" id="PF00512">
    <property type="entry name" value="HisKA"/>
    <property type="match status" value="1"/>
</dbReference>
<dbReference type="Gene3D" id="3.30.450.20">
    <property type="entry name" value="PAS domain"/>
    <property type="match status" value="2"/>
</dbReference>
<evidence type="ECO:0000256" key="14">
    <source>
        <dbReference type="SAM" id="Phobius"/>
    </source>
</evidence>
<sequence length="1072" mass="122100">MKATGKTIKIKRKFYLITLTLLALIVTIISVFTLTLIRSQANINNEYEESNIKYNAINQLDNDLTAVLFRARGYYAFQSQIELDLLYKNLTKLDNSITYFSTLDLTKEEKELQVVLLDFYNDYRDNILPLAIEHVNNDDYVSLRALANSGAHTDVNRFLDYTQQFNAETTENRDRIYEETRQLNTQFTVGFIILGIVSFSLIILMVNRLLKEIVKPLEFFIKATNDFSEGENLVLDADYQLDELNLLERSFNKMAVKVQEKEAELIAQNEELLSQQDELENSQEQLQAYITDIEHINKALNQSALMCITNSDGMIISVNKMFCQVSKFEEADLIGNTTRILKSGQHDEAFYSDMWGTISKGKIWTEKLMNTTKDGETYWINATIVPFLTDAGKVYRYILIGIDITENKQNEAMLQKLLVEAQDAKEKTEIYSDLNKELTVTVDREQFLHRVFNYLDFVFTFDKGILFSPQNKQYVHKHLSKEKITSLFSDSVLKEVLERLKEKPYYVIKRLANEKEVGIAEGTVYSYDLYAAVLNEAEYVDLVFAATRVGQPFSPEETEKIHVLMSQLNIALSRIDIYEEVQRERGLNESIIQNIDEGLQLVSLDGELLQTNHKFVEFFPQSLKEKHKREQWLTDISIQFKDAESIQAFFEKGTSPDQITVLEKRGQLIGEQPRYIKIYSSPIFLNDIKKGTLFVYRDITKEYEIDEMKSELVSTVSHELRTPLSSVLGFTEMLLAKQLPPDKQKRYLKTIFKEAKRLTTLINDFLDVQRIESGKQEYNMEKLDLSEIIMQVIELFNHDVRHPIYFEDQAVHTKVLADQDRLVQLLTNLISNALKFSPDGGNVAIKMMNDKEIARISIKDEGIGIPSSELPNMFTKFKRIDNSASKKIGGTGLGLAISKGIVEAHDGDIWIESEEGVGTTVNISLPLADSNTVESLTDLSVSVPNNLTKGTIIIIEDDISFAMLLSETLKLTGFSVIHDPSGKNIVKLAKETNVLAIVVDLVLAEDVSGWDLIKELKANQQTAGIPLIVSSAVDKSSEIIESQQVFDYLLKPYSPNVLADVLLTLVENDSGE</sequence>
<evidence type="ECO:0000256" key="10">
    <source>
        <dbReference type="ARBA" id="ARBA00023012"/>
    </source>
</evidence>
<accession>A0A1I5M506</accession>
<dbReference type="EMBL" id="BJWI01000004">
    <property type="protein sequence ID" value="GEM01003.1"/>
    <property type="molecule type" value="Genomic_DNA"/>
</dbReference>
<dbReference type="CDD" id="cd16922">
    <property type="entry name" value="HATPase_EvgS-ArcB-TorS-like"/>
    <property type="match status" value="1"/>
</dbReference>
<keyword evidence="10" id="KW-0902">Two-component regulatory system</keyword>
<dbReference type="EC" id="2.7.13.3" evidence="3"/>
<keyword evidence="11 14" id="KW-0472">Membrane</keyword>
<dbReference type="Gene3D" id="6.10.340.10">
    <property type="match status" value="1"/>
</dbReference>
<dbReference type="SMART" id="SM00388">
    <property type="entry name" value="HisKA"/>
    <property type="match status" value="1"/>
</dbReference>
<evidence type="ECO:0000259" key="16">
    <source>
        <dbReference type="PROSITE" id="PS50110"/>
    </source>
</evidence>
<dbReference type="GO" id="GO:0000155">
    <property type="term" value="F:phosphorelay sensor kinase activity"/>
    <property type="evidence" value="ECO:0007669"/>
    <property type="project" value="InterPro"/>
</dbReference>
<evidence type="ECO:0000313" key="21">
    <source>
        <dbReference type="Proteomes" id="UP000242243"/>
    </source>
</evidence>
<evidence type="ECO:0000256" key="7">
    <source>
        <dbReference type="ARBA" id="ARBA00022741"/>
    </source>
</evidence>
<evidence type="ECO:0000259" key="17">
    <source>
        <dbReference type="PROSITE" id="PS50113"/>
    </source>
</evidence>
<keyword evidence="14" id="KW-0812">Transmembrane</keyword>
<dbReference type="STRING" id="306540.SAMN05421839_10421"/>
<dbReference type="SUPFAM" id="SSF47384">
    <property type="entry name" value="Homodimeric domain of signal transducing histidine kinase"/>
    <property type="match status" value="1"/>
</dbReference>
<dbReference type="PANTHER" id="PTHR43047:SF72">
    <property type="entry name" value="OSMOSENSING HISTIDINE PROTEIN KINASE SLN1"/>
    <property type="match status" value="1"/>
</dbReference>
<evidence type="ECO:0000256" key="3">
    <source>
        <dbReference type="ARBA" id="ARBA00012438"/>
    </source>
</evidence>
<dbReference type="InterPro" id="IPR001610">
    <property type="entry name" value="PAC"/>
</dbReference>
<name>A0A1I5M506_9BACI</name>
<dbReference type="PROSITE" id="PS50109">
    <property type="entry name" value="HIS_KIN"/>
    <property type="match status" value="1"/>
</dbReference>
<protein>
    <recommendedName>
        <fullName evidence="3">histidine kinase</fullName>
        <ecNumber evidence="3">2.7.13.3</ecNumber>
    </recommendedName>
</protein>
<dbReference type="PRINTS" id="PR00344">
    <property type="entry name" value="BCTRLSENSOR"/>
</dbReference>
<keyword evidence="22" id="KW-1185">Reference proteome</keyword>
<dbReference type="Proteomes" id="UP000321547">
    <property type="component" value="Unassembled WGS sequence"/>
</dbReference>
<dbReference type="Pfam" id="PF02518">
    <property type="entry name" value="HATPase_c"/>
    <property type="match status" value="1"/>
</dbReference>
<evidence type="ECO:0000256" key="8">
    <source>
        <dbReference type="ARBA" id="ARBA00022777"/>
    </source>
</evidence>
<feature type="transmembrane region" description="Helical" evidence="14">
    <location>
        <begin position="187"/>
        <end position="206"/>
    </location>
</feature>
<dbReference type="Pfam" id="PF00072">
    <property type="entry name" value="Response_reg"/>
    <property type="match status" value="1"/>
</dbReference>
<evidence type="ECO:0000313" key="22">
    <source>
        <dbReference type="Proteomes" id="UP000321547"/>
    </source>
</evidence>
<keyword evidence="4" id="KW-1003">Cell membrane</keyword>
<dbReference type="Gene3D" id="3.40.50.2300">
    <property type="match status" value="1"/>
</dbReference>
<dbReference type="FunFam" id="3.30.565.10:FF:000006">
    <property type="entry name" value="Sensor histidine kinase WalK"/>
    <property type="match status" value="1"/>
</dbReference>
<evidence type="ECO:0000256" key="1">
    <source>
        <dbReference type="ARBA" id="ARBA00000085"/>
    </source>
</evidence>
<dbReference type="SUPFAM" id="SSF52172">
    <property type="entry name" value="CheY-like"/>
    <property type="match status" value="1"/>
</dbReference>
<reference evidence="19 22" key="2">
    <citation type="submission" date="2019-07" db="EMBL/GenBank/DDBJ databases">
        <title>Whole genome shotgun sequence of Halolactibacillus halophilus NBRC 100868.</title>
        <authorList>
            <person name="Hosoyama A."/>
            <person name="Uohara A."/>
            <person name="Ohji S."/>
            <person name="Ichikawa N."/>
        </authorList>
    </citation>
    <scope>NUCLEOTIDE SEQUENCE [LARGE SCALE GENOMIC DNA]</scope>
    <source>
        <strain evidence="19 22">NBRC 100868</strain>
    </source>
</reference>
<comment type="subcellular location">
    <subcellularLocation>
        <location evidence="2">Cell membrane</location>
        <topology evidence="2">Multi-pass membrane protein</topology>
    </subcellularLocation>
</comment>
<dbReference type="AlphaFoldDB" id="A0A1I5M506"/>
<dbReference type="PROSITE" id="PS50885">
    <property type="entry name" value="HAMP"/>
    <property type="match status" value="1"/>
</dbReference>
<feature type="modified residue" description="4-aspartylphosphate" evidence="12">
    <location>
        <position position="1000"/>
    </location>
</feature>
<dbReference type="InterPro" id="IPR001789">
    <property type="entry name" value="Sig_transdc_resp-reg_receiver"/>
</dbReference>
<evidence type="ECO:0000313" key="19">
    <source>
        <dbReference type="EMBL" id="GEM01003.1"/>
    </source>
</evidence>
<dbReference type="CDD" id="cd00082">
    <property type="entry name" value="HisKA"/>
    <property type="match status" value="1"/>
</dbReference>
<feature type="coiled-coil region" evidence="13">
    <location>
        <begin position="244"/>
        <end position="299"/>
    </location>
</feature>
<dbReference type="NCBIfam" id="TIGR00229">
    <property type="entry name" value="sensory_box"/>
    <property type="match status" value="1"/>
</dbReference>
<dbReference type="Gene3D" id="3.30.565.10">
    <property type="entry name" value="Histidine kinase-like ATPase, C-terminal domain"/>
    <property type="match status" value="1"/>
</dbReference>
<dbReference type="InterPro" id="IPR005467">
    <property type="entry name" value="His_kinase_dom"/>
</dbReference>
<dbReference type="SUPFAM" id="SSF55874">
    <property type="entry name" value="ATPase domain of HSP90 chaperone/DNA topoisomerase II/histidine kinase"/>
    <property type="match status" value="1"/>
</dbReference>
<keyword evidence="5 12" id="KW-0597">Phosphoprotein</keyword>
<evidence type="ECO:0000256" key="12">
    <source>
        <dbReference type="PROSITE-ProRule" id="PRU00169"/>
    </source>
</evidence>
<dbReference type="RefSeq" id="WP_089830148.1">
    <property type="nucleotide sequence ID" value="NZ_BJWI01000004.1"/>
</dbReference>
<evidence type="ECO:0000256" key="9">
    <source>
        <dbReference type="ARBA" id="ARBA00022840"/>
    </source>
</evidence>
<dbReference type="Gene3D" id="1.10.287.130">
    <property type="match status" value="1"/>
</dbReference>
<dbReference type="Pfam" id="PF13426">
    <property type="entry name" value="PAS_9"/>
    <property type="match status" value="1"/>
</dbReference>
<evidence type="ECO:0000256" key="2">
    <source>
        <dbReference type="ARBA" id="ARBA00004651"/>
    </source>
</evidence>
<dbReference type="InterPro" id="IPR003661">
    <property type="entry name" value="HisK_dim/P_dom"/>
</dbReference>
<dbReference type="EMBL" id="FOXC01000004">
    <property type="protein sequence ID" value="SFP04397.1"/>
    <property type="molecule type" value="Genomic_DNA"/>
</dbReference>
<dbReference type="GO" id="GO:0005886">
    <property type="term" value="C:plasma membrane"/>
    <property type="evidence" value="ECO:0007669"/>
    <property type="project" value="UniProtKB-SubCell"/>
</dbReference>
<keyword evidence="13" id="KW-0175">Coiled coil</keyword>
<dbReference type="InterPro" id="IPR004358">
    <property type="entry name" value="Sig_transdc_His_kin-like_C"/>
</dbReference>
<dbReference type="CDD" id="cd00130">
    <property type="entry name" value="PAS"/>
    <property type="match status" value="1"/>
</dbReference>
<keyword evidence="14" id="KW-1133">Transmembrane helix</keyword>
<evidence type="ECO:0000256" key="4">
    <source>
        <dbReference type="ARBA" id="ARBA00022475"/>
    </source>
</evidence>
<dbReference type="GO" id="GO:0005524">
    <property type="term" value="F:ATP binding"/>
    <property type="evidence" value="ECO:0007669"/>
    <property type="project" value="UniProtKB-KW"/>
</dbReference>
<organism evidence="20 21">
    <name type="scientific">Halolactibacillus halophilus</name>
    <dbReference type="NCBI Taxonomy" id="306540"/>
    <lineage>
        <taxon>Bacteria</taxon>
        <taxon>Bacillati</taxon>
        <taxon>Bacillota</taxon>
        <taxon>Bacilli</taxon>
        <taxon>Bacillales</taxon>
        <taxon>Bacillaceae</taxon>
        <taxon>Halolactibacillus</taxon>
    </lineage>
</organism>
<dbReference type="Proteomes" id="UP000242243">
    <property type="component" value="Unassembled WGS sequence"/>
</dbReference>
<dbReference type="InterPro" id="IPR035965">
    <property type="entry name" value="PAS-like_dom_sf"/>
</dbReference>
<feature type="domain" description="Histidine kinase" evidence="15">
    <location>
        <begin position="715"/>
        <end position="929"/>
    </location>
</feature>
<keyword evidence="7" id="KW-0547">Nucleotide-binding</keyword>
<dbReference type="FunFam" id="1.10.287.130:FF:000001">
    <property type="entry name" value="Two-component sensor histidine kinase"/>
    <property type="match status" value="1"/>
</dbReference>
<evidence type="ECO:0000256" key="6">
    <source>
        <dbReference type="ARBA" id="ARBA00022679"/>
    </source>
</evidence>
<feature type="transmembrane region" description="Helical" evidence="14">
    <location>
        <begin position="14"/>
        <end position="37"/>
    </location>
</feature>
<feature type="domain" description="Response regulatory" evidence="16">
    <location>
        <begin position="951"/>
        <end position="1066"/>
    </location>
</feature>
<dbReference type="SUPFAM" id="SSF55785">
    <property type="entry name" value="PYP-like sensor domain (PAS domain)"/>
    <property type="match status" value="2"/>
</dbReference>
<evidence type="ECO:0000256" key="5">
    <source>
        <dbReference type="ARBA" id="ARBA00022553"/>
    </source>
</evidence>
<dbReference type="PROSITE" id="PS50113">
    <property type="entry name" value="PAC"/>
    <property type="match status" value="1"/>
</dbReference>
<proteinExistence type="predicted"/>
<dbReference type="SMART" id="SM00448">
    <property type="entry name" value="REC"/>
    <property type="match status" value="1"/>
</dbReference>
<gene>
    <name evidence="19" type="ORF">HHA03_05350</name>
    <name evidence="20" type="ORF">SAMN05421839_10421</name>
</gene>
<dbReference type="InterPro" id="IPR000014">
    <property type="entry name" value="PAS"/>
</dbReference>
<feature type="domain" description="HAMP" evidence="18">
    <location>
        <begin position="211"/>
        <end position="263"/>
    </location>
</feature>
<evidence type="ECO:0000256" key="13">
    <source>
        <dbReference type="SAM" id="Coils"/>
    </source>
</evidence>
<dbReference type="PANTHER" id="PTHR43047">
    <property type="entry name" value="TWO-COMPONENT HISTIDINE PROTEIN KINASE"/>
    <property type="match status" value="1"/>
</dbReference>
<dbReference type="InterPro" id="IPR036890">
    <property type="entry name" value="HATPase_C_sf"/>
</dbReference>
<dbReference type="InterPro" id="IPR036097">
    <property type="entry name" value="HisK_dim/P_sf"/>
</dbReference>
<dbReference type="InterPro" id="IPR011006">
    <property type="entry name" value="CheY-like_superfamily"/>
</dbReference>
<evidence type="ECO:0000259" key="15">
    <source>
        <dbReference type="PROSITE" id="PS50109"/>
    </source>
</evidence>
<dbReference type="GO" id="GO:0009927">
    <property type="term" value="F:histidine phosphotransfer kinase activity"/>
    <property type="evidence" value="ECO:0007669"/>
    <property type="project" value="TreeGrafter"/>
</dbReference>
<reference evidence="20 21" key="1">
    <citation type="submission" date="2016-10" db="EMBL/GenBank/DDBJ databases">
        <authorList>
            <person name="de Groot N.N."/>
        </authorList>
    </citation>
    <scope>NUCLEOTIDE SEQUENCE [LARGE SCALE GENOMIC DNA]</scope>
    <source>
        <strain evidence="20 21">DSM 17073</strain>
    </source>
</reference>
<dbReference type="SMART" id="SM00387">
    <property type="entry name" value="HATPase_c"/>
    <property type="match status" value="1"/>
</dbReference>
<dbReference type="InterPro" id="IPR003660">
    <property type="entry name" value="HAMP_dom"/>
</dbReference>
<dbReference type="InterPro" id="IPR003594">
    <property type="entry name" value="HATPase_dom"/>
</dbReference>
<evidence type="ECO:0000259" key="18">
    <source>
        <dbReference type="PROSITE" id="PS50885"/>
    </source>
</evidence>
<keyword evidence="9" id="KW-0067">ATP-binding</keyword>